<name>A0A8C8W615_PERMB</name>
<organism evidence="1 2">
    <name type="scientific">Peromyscus maniculatus bairdii</name>
    <name type="common">Prairie deer mouse</name>
    <dbReference type="NCBI Taxonomy" id="230844"/>
    <lineage>
        <taxon>Eukaryota</taxon>
        <taxon>Metazoa</taxon>
        <taxon>Chordata</taxon>
        <taxon>Craniata</taxon>
        <taxon>Vertebrata</taxon>
        <taxon>Euteleostomi</taxon>
        <taxon>Mammalia</taxon>
        <taxon>Eutheria</taxon>
        <taxon>Euarchontoglires</taxon>
        <taxon>Glires</taxon>
        <taxon>Rodentia</taxon>
        <taxon>Myomorpha</taxon>
        <taxon>Muroidea</taxon>
        <taxon>Cricetidae</taxon>
        <taxon>Neotominae</taxon>
        <taxon>Peromyscus</taxon>
    </lineage>
</organism>
<dbReference type="Ensembl" id="ENSPEMT00000038384.1">
    <property type="protein sequence ID" value="ENSPEMP00000036199.1"/>
    <property type="gene ID" value="ENSPEMG00000026655.1"/>
</dbReference>
<sequence>MNVASPAQVFGPATAAHAVPNPDPVTMFWDIKCQLKVGENLFFLPLESWNQFAMVVHENIYTQRGHGNSALVLSTPWGPTSGLLVAYQQPETAQHRAMPRLGRNKRRTESSLSAVALVRGGLGTGCCLGCLLTSGAS</sequence>
<dbReference type="Proteomes" id="UP000694547">
    <property type="component" value="Chromosome 6"/>
</dbReference>
<evidence type="ECO:0000313" key="1">
    <source>
        <dbReference type="Ensembl" id="ENSPEMP00000036199.1"/>
    </source>
</evidence>
<proteinExistence type="predicted"/>
<reference evidence="1 2" key="1">
    <citation type="submission" date="2018-10" db="EMBL/GenBank/DDBJ databases">
        <title>Improved assembly of the deer mouse Peromyscus maniculatus genome.</title>
        <authorList>
            <person name="Lassance J.-M."/>
            <person name="Hoekstra H.E."/>
        </authorList>
    </citation>
    <scope>NUCLEOTIDE SEQUENCE [LARGE SCALE GENOMIC DNA]</scope>
</reference>
<reference evidence="1" key="2">
    <citation type="submission" date="2025-08" db="UniProtKB">
        <authorList>
            <consortium name="Ensembl"/>
        </authorList>
    </citation>
    <scope>IDENTIFICATION</scope>
</reference>
<keyword evidence="2" id="KW-1185">Reference proteome</keyword>
<protein>
    <submittedName>
        <fullName evidence="1">Uncharacterized protein</fullName>
    </submittedName>
</protein>
<accession>A0A8C8W615</accession>
<dbReference type="AlphaFoldDB" id="A0A8C8W615"/>
<evidence type="ECO:0000313" key="2">
    <source>
        <dbReference type="Proteomes" id="UP000694547"/>
    </source>
</evidence>
<reference evidence="1" key="3">
    <citation type="submission" date="2025-09" db="UniProtKB">
        <authorList>
            <consortium name="Ensembl"/>
        </authorList>
    </citation>
    <scope>IDENTIFICATION</scope>
</reference>